<comment type="subcellular location">
    <subcellularLocation>
        <location evidence="1">Cell envelope</location>
    </subcellularLocation>
</comment>
<evidence type="ECO:0000256" key="5">
    <source>
        <dbReference type="SAM" id="SignalP"/>
    </source>
</evidence>
<evidence type="ECO:0000256" key="4">
    <source>
        <dbReference type="ARBA" id="ARBA00022729"/>
    </source>
</evidence>
<feature type="signal peptide" evidence="5">
    <location>
        <begin position="1"/>
        <end position="36"/>
    </location>
</feature>
<gene>
    <name evidence="6" type="primary">ngcE</name>
    <name evidence="6" type="ORF">GCM10022383_02000</name>
</gene>
<dbReference type="InterPro" id="IPR006059">
    <property type="entry name" value="SBP"/>
</dbReference>
<dbReference type="Pfam" id="PF01547">
    <property type="entry name" value="SBP_bac_1"/>
    <property type="match status" value="1"/>
</dbReference>
<dbReference type="InterPro" id="IPR022386">
    <property type="entry name" value="Chitin_NgcE"/>
</dbReference>
<comment type="caution">
    <text evidence="6">The sequence shown here is derived from an EMBL/GenBank/DDBJ whole genome shotgun (WGS) entry which is preliminary data.</text>
</comment>
<evidence type="ECO:0000313" key="6">
    <source>
        <dbReference type="EMBL" id="GAA3926438.1"/>
    </source>
</evidence>
<name>A0ABP7MQK2_9MICO</name>
<feature type="chain" id="PRO_5046926130" evidence="5">
    <location>
        <begin position="37"/>
        <end position="475"/>
    </location>
</feature>
<evidence type="ECO:0000256" key="1">
    <source>
        <dbReference type="ARBA" id="ARBA00004196"/>
    </source>
</evidence>
<evidence type="ECO:0000313" key="7">
    <source>
        <dbReference type="Proteomes" id="UP001501591"/>
    </source>
</evidence>
<dbReference type="PROSITE" id="PS51318">
    <property type="entry name" value="TAT"/>
    <property type="match status" value="1"/>
</dbReference>
<proteinExistence type="inferred from homology"/>
<comment type="similarity">
    <text evidence="2">Belongs to the bacterial solute-binding protein 1 family.</text>
</comment>
<dbReference type="PANTHER" id="PTHR43649">
    <property type="entry name" value="ARABINOSE-BINDING PROTEIN-RELATED"/>
    <property type="match status" value="1"/>
</dbReference>
<dbReference type="EMBL" id="BAABCP010000001">
    <property type="protein sequence ID" value="GAA3926438.1"/>
    <property type="molecule type" value="Genomic_DNA"/>
</dbReference>
<sequence>MKMELNDASISRRNLLRGAATAALLLPFGVSLASCAAPSGGGGDKAKTGGAVSADNPFGVAANSKVDAVIFDGGYGIDYVENSAKIMEANKNLDGVSVAVASSTKIAQELQPRFVGGNPPDLIDNSGANSIGWNTILDQLETLDDVLESDNLEGTKISDTLFGGVKDPGTFDGRFVALNYVMTVYGIWYSSSLFEENGWNVPTSWQDLKALGEAAKAKGKYLFLWGKEAATYYQTMVVDSAVIQAGDDVRVPLENLDPKAWSHPAIQGILEILHDLIASGYVKPGGGGTQFTQAQAQWSLDQEALLYPSGSWIENEMKKTTADGFKMMGFAELPLDGNQTTPKGTLRAEAGEPFIVPKKAKNPAGGKELLRTMLSQESAKAFAKSKLAPTIVKDTVPADGFGSTALVSQSEMLAAAGDNVFTIKSFNLYGMNSDQLPIWNSFLDGKMTVAEITSQLQALTDKVREDDSVTKIEIK</sequence>
<dbReference type="InterPro" id="IPR006311">
    <property type="entry name" value="TAT_signal"/>
</dbReference>
<evidence type="ECO:0000256" key="3">
    <source>
        <dbReference type="ARBA" id="ARBA00022448"/>
    </source>
</evidence>
<dbReference type="Gene3D" id="3.40.190.10">
    <property type="entry name" value="Periplasmic binding protein-like II"/>
    <property type="match status" value="1"/>
</dbReference>
<dbReference type="PANTHER" id="PTHR43649:SF31">
    <property type="entry name" value="SN-GLYCEROL-3-PHOSPHATE-BINDING PERIPLASMIC PROTEIN UGPB"/>
    <property type="match status" value="1"/>
</dbReference>
<dbReference type="SUPFAM" id="SSF53850">
    <property type="entry name" value="Periplasmic binding protein-like II"/>
    <property type="match status" value="1"/>
</dbReference>
<reference evidence="7" key="1">
    <citation type="journal article" date="2019" name="Int. J. Syst. Evol. Microbiol.">
        <title>The Global Catalogue of Microorganisms (GCM) 10K type strain sequencing project: providing services to taxonomists for standard genome sequencing and annotation.</title>
        <authorList>
            <consortium name="The Broad Institute Genomics Platform"/>
            <consortium name="The Broad Institute Genome Sequencing Center for Infectious Disease"/>
            <person name="Wu L."/>
            <person name="Ma J."/>
        </authorList>
    </citation>
    <scope>NUCLEOTIDE SEQUENCE [LARGE SCALE GENOMIC DNA]</scope>
    <source>
        <strain evidence="7">JCM 17024</strain>
    </source>
</reference>
<accession>A0ABP7MQK2</accession>
<evidence type="ECO:0000256" key="2">
    <source>
        <dbReference type="ARBA" id="ARBA00008520"/>
    </source>
</evidence>
<dbReference type="InterPro" id="IPR050490">
    <property type="entry name" value="Bact_solute-bd_prot1"/>
</dbReference>
<keyword evidence="4 5" id="KW-0732">Signal</keyword>
<dbReference type="Proteomes" id="UP001501591">
    <property type="component" value="Unassembled WGS sequence"/>
</dbReference>
<dbReference type="NCBIfam" id="TIGR03851">
    <property type="entry name" value="chitin_NgcE"/>
    <property type="match status" value="1"/>
</dbReference>
<keyword evidence="3" id="KW-0813">Transport</keyword>
<keyword evidence="7" id="KW-1185">Reference proteome</keyword>
<protein>
    <submittedName>
        <fullName evidence="6">N-acetylglucosamine/diacetylchitobiose ABC transporter substrate-binding protein</fullName>
    </submittedName>
</protein>
<dbReference type="PROSITE" id="PS51257">
    <property type="entry name" value="PROKAR_LIPOPROTEIN"/>
    <property type="match status" value="1"/>
</dbReference>
<organism evidence="6 7">
    <name type="scientific">Microbacterium soli</name>
    <dbReference type="NCBI Taxonomy" id="446075"/>
    <lineage>
        <taxon>Bacteria</taxon>
        <taxon>Bacillati</taxon>
        <taxon>Actinomycetota</taxon>
        <taxon>Actinomycetes</taxon>
        <taxon>Micrococcales</taxon>
        <taxon>Microbacteriaceae</taxon>
        <taxon>Microbacterium</taxon>
    </lineage>
</organism>